<evidence type="ECO:0000256" key="2">
    <source>
        <dbReference type="ARBA" id="ARBA00022450"/>
    </source>
</evidence>
<dbReference type="SUPFAM" id="SSF47336">
    <property type="entry name" value="ACP-like"/>
    <property type="match status" value="2"/>
</dbReference>
<dbReference type="InterPro" id="IPR020806">
    <property type="entry name" value="PKS_PP-bd"/>
</dbReference>
<dbReference type="SUPFAM" id="SSF55048">
    <property type="entry name" value="Probable ACP-binding domain of malonyl-CoA ACP transacylase"/>
    <property type="match status" value="1"/>
</dbReference>
<feature type="compositionally biased region" description="Polar residues" evidence="5">
    <location>
        <begin position="1542"/>
        <end position="1553"/>
    </location>
</feature>
<dbReference type="InterPro" id="IPR042099">
    <property type="entry name" value="ANL_N_sf"/>
</dbReference>
<dbReference type="Pfam" id="PF00109">
    <property type="entry name" value="ketoacyl-synt"/>
    <property type="match status" value="1"/>
</dbReference>
<dbReference type="GO" id="GO:0004312">
    <property type="term" value="F:fatty acid synthase activity"/>
    <property type="evidence" value="ECO:0007669"/>
    <property type="project" value="TreeGrafter"/>
</dbReference>
<dbReference type="CDD" id="cd00833">
    <property type="entry name" value="PKS"/>
    <property type="match status" value="1"/>
</dbReference>
<evidence type="ECO:0000313" key="8">
    <source>
        <dbReference type="EMBL" id="KAJ7196194.1"/>
    </source>
</evidence>
<dbReference type="GO" id="GO:0031177">
    <property type="term" value="F:phosphopantetheine binding"/>
    <property type="evidence" value="ECO:0007669"/>
    <property type="project" value="InterPro"/>
</dbReference>
<proteinExistence type="predicted"/>
<dbReference type="Pfam" id="PF00550">
    <property type="entry name" value="PP-binding"/>
    <property type="match status" value="2"/>
</dbReference>
<dbReference type="InterPro" id="IPR016035">
    <property type="entry name" value="Acyl_Trfase/lysoPLipase"/>
</dbReference>
<feature type="domain" description="Ketosynthase family 3 (KS3)" evidence="7">
    <location>
        <begin position="658"/>
        <end position="1081"/>
    </location>
</feature>
<dbReference type="InterPro" id="IPR016036">
    <property type="entry name" value="Malonyl_transacylase_ACP-bd"/>
</dbReference>
<comment type="pathway">
    <text evidence="1">Secondary metabolite biosynthesis.</text>
</comment>
<dbReference type="InterPro" id="IPR014043">
    <property type="entry name" value="Acyl_transferase_dom"/>
</dbReference>
<comment type="caution">
    <text evidence="8">The sequence shown here is derived from an EMBL/GenBank/DDBJ whole genome shotgun (WGS) entry which is preliminary data.</text>
</comment>
<dbReference type="EMBL" id="JARJCW010000085">
    <property type="protein sequence ID" value="KAJ7196194.1"/>
    <property type="molecule type" value="Genomic_DNA"/>
</dbReference>
<dbReference type="Gene3D" id="3.40.47.10">
    <property type="match status" value="1"/>
</dbReference>
<dbReference type="SMART" id="SM00823">
    <property type="entry name" value="PKS_PP"/>
    <property type="match status" value="2"/>
</dbReference>
<dbReference type="Pfam" id="PF02801">
    <property type="entry name" value="Ketoacyl-synt_C"/>
    <property type="match status" value="1"/>
</dbReference>
<name>A0AAD6UVR4_9AGAR</name>
<dbReference type="Pfam" id="PF22621">
    <property type="entry name" value="CurL-like_PKS_C"/>
    <property type="match status" value="1"/>
</dbReference>
<dbReference type="InterPro" id="IPR020841">
    <property type="entry name" value="PKS_Beta-ketoAc_synthase_dom"/>
</dbReference>
<accession>A0AAD6UVR4</accession>
<keyword evidence="2" id="KW-0596">Phosphopantetheine</keyword>
<dbReference type="PROSITE" id="PS52004">
    <property type="entry name" value="KS3_2"/>
    <property type="match status" value="1"/>
</dbReference>
<dbReference type="InterPro" id="IPR036736">
    <property type="entry name" value="ACP-like_sf"/>
</dbReference>
<organism evidence="8 9">
    <name type="scientific">Mycena pura</name>
    <dbReference type="NCBI Taxonomy" id="153505"/>
    <lineage>
        <taxon>Eukaryota</taxon>
        <taxon>Fungi</taxon>
        <taxon>Dikarya</taxon>
        <taxon>Basidiomycota</taxon>
        <taxon>Agaricomycotina</taxon>
        <taxon>Agaricomycetes</taxon>
        <taxon>Agaricomycetidae</taxon>
        <taxon>Agaricales</taxon>
        <taxon>Marasmiineae</taxon>
        <taxon>Mycenaceae</taxon>
        <taxon>Mycena</taxon>
    </lineage>
</organism>
<gene>
    <name evidence="8" type="ORF">GGX14DRAFT_545737</name>
</gene>
<dbReference type="SMART" id="SM00825">
    <property type="entry name" value="PKS_KS"/>
    <property type="match status" value="1"/>
</dbReference>
<dbReference type="PROSITE" id="PS50075">
    <property type="entry name" value="CARRIER"/>
    <property type="match status" value="1"/>
</dbReference>
<evidence type="ECO:0000259" key="7">
    <source>
        <dbReference type="PROSITE" id="PS52004"/>
    </source>
</evidence>
<dbReference type="InterPro" id="IPR001227">
    <property type="entry name" value="Ac_transferase_dom_sf"/>
</dbReference>
<evidence type="ECO:0000256" key="5">
    <source>
        <dbReference type="SAM" id="MobiDB-lite"/>
    </source>
</evidence>
<feature type="region of interest" description="Disordered" evidence="5">
    <location>
        <begin position="1542"/>
        <end position="1573"/>
    </location>
</feature>
<feature type="domain" description="Carrier" evidence="6">
    <location>
        <begin position="1579"/>
        <end position="1654"/>
    </location>
</feature>
<keyword evidence="4" id="KW-0808">Transferase</keyword>
<dbReference type="GO" id="GO:0006633">
    <property type="term" value="P:fatty acid biosynthetic process"/>
    <property type="evidence" value="ECO:0007669"/>
    <property type="project" value="TreeGrafter"/>
</dbReference>
<dbReference type="Gene3D" id="1.10.1200.10">
    <property type="entry name" value="ACP-like"/>
    <property type="match status" value="2"/>
</dbReference>
<dbReference type="InterPro" id="IPR009081">
    <property type="entry name" value="PP-bd_ACP"/>
</dbReference>
<dbReference type="Pfam" id="PF00501">
    <property type="entry name" value="AMP-binding"/>
    <property type="match status" value="1"/>
</dbReference>
<protein>
    <recommendedName>
        <fullName evidence="10">Polyketide synthase</fullName>
    </recommendedName>
</protein>
<evidence type="ECO:0000256" key="4">
    <source>
        <dbReference type="ARBA" id="ARBA00022679"/>
    </source>
</evidence>
<evidence type="ECO:0000259" key="6">
    <source>
        <dbReference type="PROSITE" id="PS50075"/>
    </source>
</evidence>
<evidence type="ECO:0008006" key="10">
    <source>
        <dbReference type="Google" id="ProtNLM"/>
    </source>
</evidence>
<dbReference type="InterPro" id="IPR016039">
    <property type="entry name" value="Thiolase-like"/>
</dbReference>
<dbReference type="Pfam" id="PF00698">
    <property type="entry name" value="Acyl_transf_1"/>
    <property type="match status" value="1"/>
</dbReference>
<dbReference type="PANTHER" id="PTHR43775">
    <property type="entry name" value="FATTY ACID SYNTHASE"/>
    <property type="match status" value="1"/>
</dbReference>
<dbReference type="PANTHER" id="PTHR43775:SF37">
    <property type="entry name" value="SI:DKEY-61P9.11"/>
    <property type="match status" value="1"/>
</dbReference>
<dbReference type="InterPro" id="IPR014030">
    <property type="entry name" value="Ketoacyl_synth_N"/>
</dbReference>
<keyword evidence="9" id="KW-1185">Reference proteome</keyword>
<dbReference type="SUPFAM" id="SSF52151">
    <property type="entry name" value="FabD/lysophospholipase-like"/>
    <property type="match status" value="1"/>
</dbReference>
<keyword evidence="3" id="KW-0597">Phosphoprotein</keyword>
<reference evidence="8" key="1">
    <citation type="submission" date="2023-03" db="EMBL/GenBank/DDBJ databases">
        <title>Massive genome expansion in bonnet fungi (Mycena s.s.) driven by repeated elements and novel gene families across ecological guilds.</title>
        <authorList>
            <consortium name="Lawrence Berkeley National Laboratory"/>
            <person name="Harder C.B."/>
            <person name="Miyauchi S."/>
            <person name="Viragh M."/>
            <person name="Kuo A."/>
            <person name="Thoen E."/>
            <person name="Andreopoulos B."/>
            <person name="Lu D."/>
            <person name="Skrede I."/>
            <person name="Drula E."/>
            <person name="Henrissat B."/>
            <person name="Morin E."/>
            <person name="Kohler A."/>
            <person name="Barry K."/>
            <person name="LaButti K."/>
            <person name="Morin E."/>
            <person name="Salamov A."/>
            <person name="Lipzen A."/>
            <person name="Mereny Z."/>
            <person name="Hegedus B."/>
            <person name="Baldrian P."/>
            <person name="Stursova M."/>
            <person name="Weitz H."/>
            <person name="Taylor A."/>
            <person name="Grigoriev I.V."/>
            <person name="Nagy L.G."/>
            <person name="Martin F."/>
            <person name="Kauserud H."/>
        </authorList>
    </citation>
    <scope>NUCLEOTIDE SEQUENCE</scope>
    <source>
        <strain evidence="8">9144</strain>
    </source>
</reference>
<sequence>MPLPSKFASLLEVFIDTARDPRTADRPVLECGQDIWTYAALETVSSAMARELEETTGAFPKVAAVGENHPYLFALMLAVWKVGGIFIPIDAHVPPALLDGMLDVVKPTCVYLSASDTSNTSRVSAFDVPVRIFDTEHSTIPTLSQRYGYDGSAGAERRLPKSDAACLCLFTSSGFSRKSLKAVPLTHKFVLANCQSKLAWWRHMQPHKDLDGTRVLGWAPWSHVLSHMQDIGTVTVLTAGCYVFASVPSSYLPQQKSTDLTSKVISGIVNKNVTALAALPFVLDGLKAACESGTPEAQVLLGALRNMTMIECGGAVLDLSVADWAEQNDVPVVVGVGMTETGGAIFAGSAKEAFSGFSPQGLIPDAQFSLIGGDNSDEGELVVKSKLLPRGYIGYDDGSFSADEEGWVTFKTGDRYRIDDCKFTWLGRITDYIQMTSGESLDPRPLEESLRSFEFISNACIIGDTFLRGASTTVCAIIELADAQSLDARAAEIKVAQVLAPINADLPPPLRISMSSVLILSEPQRIPRTKKGEVSRKQIEDMFGAAMALMQRSATHFESNFEQVGDELTSIIGEVLGISDMNMLTSMTFAELGMTSLLAVKLAKRLNDYLAGRVVLPINICYVHIDVPSLTTAVRNSLSATSPVPQPMIDTSESVNTKEEVVIVGKAFRLPGGIHEDNALWDALMAKNNSIIADIPPDRWDQESFFPADISFRRAGLINIASYDHTFFGLTATEAFYVSPTMRVALEVAFEALENANIPISKVKGTSMGVFVATKDDGFETLLNAAHGFDAYTRFYGTGRAPSTASGRISYLLDIHGPSVTVDTACSGGIVCIDQAIAYLQSGAAESAIVCSSNTHCWPGSFMFLTAQGMTSPNSRCAAFTSDADGYVPSEGAVAFILKTRSAASRDGDQVLAIIKATAVSHNGRSQGLAAPNMKSQAALHRDILRKAKLDPGHINFIEAHGTGTSLGDLCEIQGINEAFVSAQPRAEGPLIISASKSALGHTEPSAGLVGMLSVLMAFKHSLVPGLVHLREDNANRLLDTTTVPLLISPRPVPIAGARPHRAVVLSYGFSGTLADIVLEGPQEPPLPPPDYADHVGPMIFAISAKTTAALSAYIQLYIVFLRNADERMFHAICYTACVGREHYKHRFACVATDLGDLIRQLESCASTPRPAKTSRGSLMFAFPGQGTQFSGMAAALAKKHRIFRDFILEFGHMAEELCGSPISKMLLETDAEVQDHIHSDVDQICIFIYQYSICRWLRELGMEANAVIGHSLGEITAAVIAGALTFEAGLDLVVTRGRLLRPQPGNPGGMAALACSEETISTILEHCRSEGDLSVSVFNGPRSLCVSGDSNDIDQLVQIAKQQNVKATPLRVDQGFHSPRVDSAAIGLRAWSESFSKSVQPLRITLYSTLLGAPILKGTALAPDHWADHVRKPVLFSKAAATLLTDQSVSVVLDIGPQMVAWSLLISNGCSTTSTIALSAKKGDDQEISFLSALAALYQSQKATPDFRALYAQYEQEAPLTTTSIPTYPFQRVRCYPSYLPSRNTRGSGQTESLHDDVKEPAPQSDLAPESTMNMSVEEVRQSLMNCVRDALEISPSEDFDDSDSLVYRGIDSITFAGLRKRVEERHGLNLSVVFWSDAFSIRDMVDNLVEQYTAS</sequence>
<dbReference type="InterPro" id="IPR000873">
    <property type="entry name" value="AMP-dep_synth/lig_dom"/>
</dbReference>
<dbReference type="InterPro" id="IPR050091">
    <property type="entry name" value="PKS_NRPS_Biosynth_Enz"/>
</dbReference>
<evidence type="ECO:0000256" key="1">
    <source>
        <dbReference type="ARBA" id="ARBA00005179"/>
    </source>
</evidence>
<dbReference type="Gene3D" id="3.40.50.12780">
    <property type="entry name" value="N-terminal domain of ligase-like"/>
    <property type="match status" value="1"/>
</dbReference>
<dbReference type="Pfam" id="PF23562">
    <property type="entry name" value="AMP-binding_C_3"/>
    <property type="match status" value="1"/>
</dbReference>
<dbReference type="InterPro" id="IPR014031">
    <property type="entry name" value="Ketoacyl_synth_C"/>
</dbReference>
<dbReference type="SUPFAM" id="SSF56801">
    <property type="entry name" value="Acetyl-CoA synthetase-like"/>
    <property type="match status" value="1"/>
</dbReference>
<dbReference type="SMART" id="SM00827">
    <property type="entry name" value="PKS_AT"/>
    <property type="match status" value="1"/>
</dbReference>
<dbReference type="Gene3D" id="3.40.366.10">
    <property type="entry name" value="Malonyl-Coenzyme A Acyl Carrier Protein, domain 2"/>
    <property type="match status" value="1"/>
</dbReference>
<dbReference type="Proteomes" id="UP001219525">
    <property type="component" value="Unassembled WGS sequence"/>
</dbReference>
<dbReference type="SUPFAM" id="SSF53901">
    <property type="entry name" value="Thiolase-like"/>
    <property type="match status" value="1"/>
</dbReference>
<evidence type="ECO:0000313" key="9">
    <source>
        <dbReference type="Proteomes" id="UP001219525"/>
    </source>
</evidence>
<dbReference type="Gene3D" id="3.30.70.3290">
    <property type="match status" value="1"/>
</dbReference>
<evidence type="ECO:0000256" key="3">
    <source>
        <dbReference type="ARBA" id="ARBA00022553"/>
    </source>
</evidence>